<protein>
    <recommendedName>
        <fullName evidence="3">Rna-directed dna polymerase from mobile element jockey-like</fullName>
    </recommendedName>
</protein>
<proteinExistence type="predicted"/>
<keyword evidence="2" id="KW-1185">Reference proteome</keyword>
<evidence type="ECO:0000313" key="2">
    <source>
        <dbReference type="Proteomes" id="UP001333110"/>
    </source>
</evidence>
<comment type="caution">
    <text evidence="1">The sequence shown here is derived from an EMBL/GenBank/DDBJ whole genome shotgun (WGS) entry which is preliminary data.</text>
</comment>
<evidence type="ECO:0008006" key="3">
    <source>
        <dbReference type="Google" id="ProtNLM"/>
    </source>
</evidence>
<sequence length="140" mass="15240">MIKNSKAVPVTRGSEPGRWIRDSKHGFTKGISCLTNLVAYNGATASVDKERAIDVIYLGFCKAFDMVPHNILVSKLDRYGFDGSVLGPILFNIFINGINSGIECTLSKLVDDTKLSVQVMSLTEGMPSRRTLTGLRSGPM</sequence>
<organism evidence="1 2">
    <name type="scientific">Mycteria americana</name>
    <name type="common">Wood stork</name>
    <dbReference type="NCBI Taxonomy" id="33587"/>
    <lineage>
        <taxon>Eukaryota</taxon>
        <taxon>Metazoa</taxon>
        <taxon>Chordata</taxon>
        <taxon>Craniata</taxon>
        <taxon>Vertebrata</taxon>
        <taxon>Euteleostomi</taxon>
        <taxon>Archelosauria</taxon>
        <taxon>Archosauria</taxon>
        <taxon>Dinosauria</taxon>
        <taxon>Saurischia</taxon>
        <taxon>Theropoda</taxon>
        <taxon>Coelurosauria</taxon>
        <taxon>Aves</taxon>
        <taxon>Neognathae</taxon>
        <taxon>Neoaves</taxon>
        <taxon>Aequornithes</taxon>
        <taxon>Ciconiiformes</taxon>
        <taxon>Ciconiidae</taxon>
        <taxon>Mycteria</taxon>
    </lineage>
</organism>
<reference evidence="1 2" key="1">
    <citation type="journal article" date="2023" name="J. Hered.">
        <title>Chromosome-level genome of the wood stork (Mycteria americana) provides insight into avian chromosome evolution.</title>
        <authorList>
            <person name="Flamio R. Jr."/>
            <person name="Ramstad K.M."/>
        </authorList>
    </citation>
    <scope>NUCLEOTIDE SEQUENCE [LARGE SCALE GENOMIC DNA]</scope>
    <source>
        <strain evidence="1">JAX WOST 10</strain>
    </source>
</reference>
<accession>A0AAN7NQX2</accession>
<name>A0AAN7NQX2_MYCAM</name>
<evidence type="ECO:0000313" key="1">
    <source>
        <dbReference type="EMBL" id="KAK4815483.1"/>
    </source>
</evidence>
<dbReference type="Proteomes" id="UP001333110">
    <property type="component" value="Unassembled WGS sequence"/>
</dbReference>
<dbReference type="PANTHER" id="PTHR33332">
    <property type="entry name" value="REVERSE TRANSCRIPTASE DOMAIN-CONTAINING PROTEIN"/>
    <property type="match status" value="1"/>
</dbReference>
<dbReference type="EMBL" id="JAUNZN010000009">
    <property type="protein sequence ID" value="KAK4815483.1"/>
    <property type="molecule type" value="Genomic_DNA"/>
</dbReference>
<dbReference type="AlphaFoldDB" id="A0AAN7NQX2"/>
<gene>
    <name evidence="1" type="ORF">QYF61_003019</name>
</gene>